<keyword evidence="2" id="KW-0998">Cell outer membrane</keyword>
<evidence type="ECO:0000313" key="7">
    <source>
        <dbReference type="Proteomes" id="UP000240357"/>
    </source>
</evidence>
<keyword evidence="2" id="KW-0812">Transmembrane</keyword>
<dbReference type="GO" id="GO:0044718">
    <property type="term" value="P:siderophore transmembrane transport"/>
    <property type="evidence" value="ECO:0007669"/>
    <property type="project" value="TreeGrafter"/>
</dbReference>
<dbReference type="Gene3D" id="2.60.40.1930">
    <property type="match status" value="1"/>
</dbReference>
<dbReference type="OrthoDB" id="679547at2"/>
<evidence type="ECO:0000259" key="4">
    <source>
        <dbReference type="Pfam" id="PF01835"/>
    </source>
</evidence>
<comment type="similarity">
    <text evidence="2">Belongs to the TonB-dependent receptor family.</text>
</comment>
<dbReference type="GO" id="GO:0015344">
    <property type="term" value="F:siderophore uptake transmembrane transporter activity"/>
    <property type="evidence" value="ECO:0007669"/>
    <property type="project" value="TreeGrafter"/>
</dbReference>
<dbReference type="AlphaFoldDB" id="A0A2T2YDF2"/>
<dbReference type="SUPFAM" id="SSF56935">
    <property type="entry name" value="Porins"/>
    <property type="match status" value="1"/>
</dbReference>
<evidence type="ECO:0008006" key="8">
    <source>
        <dbReference type="Google" id="ProtNLM"/>
    </source>
</evidence>
<dbReference type="PROSITE" id="PS52016">
    <property type="entry name" value="TONB_DEPENDENT_REC_3"/>
    <property type="match status" value="1"/>
</dbReference>
<evidence type="ECO:0000313" key="6">
    <source>
        <dbReference type="EMBL" id="PSR53537.1"/>
    </source>
</evidence>
<keyword evidence="2" id="KW-1134">Transmembrane beta strand</keyword>
<evidence type="ECO:0000256" key="1">
    <source>
        <dbReference type="ARBA" id="ARBA00022729"/>
    </source>
</evidence>
<reference evidence="6 7" key="1">
    <citation type="submission" date="2018-03" db="EMBL/GenBank/DDBJ databases">
        <title>Adhaeribacter sp. HMF7605 Genome sequencing and assembly.</title>
        <authorList>
            <person name="Kang H."/>
            <person name="Kang J."/>
            <person name="Cha I."/>
            <person name="Kim H."/>
            <person name="Joh K."/>
        </authorList>
    </citation>
    <scope>NUCLEOTIDE SEQUENCE [LARGE SCALE GENOMIC DNA]</scope>
    <source>
        <strain evidence="6 7">HMF7605</strain>
    </source>
</reference>
<proteinExistence type="inferred from homology"/>
<evidence type="ECO:0000256" key="2">
    <source>
        <dbReference type="PROSITE-ProRule" id="PRU01360"/>
    </source>
</evidence>
<sequence>MNNRKLNYIKYILPVLLLAMLAFVRPPADWLQKLKANLDTYRTQYAPEKVYLILDKPYYAPGQTIWLKGFVLDAASLHPSAKSNVLYVDLMNADNQPVEQLTLKAEKGKAAGDIQLPTDLSAGNYRLVAYTQWLRNFGEETFFNKEIKILGANTAATNTTGVAGKIDFQFFPEGGDLVEGLTSRVAFKAVNSSGGVAVNGSVFDDKGQKVVDFADAHLGMGGFELQPQAGRRYVAQVRTKEGKIGQYALPAAKPAGYTLRVDETNENTYWQISVAGKITQPESLVVTGISRDALHYSENIRIQPGHTFKFTVAKAKFPTGIVRFNLARANGEPLAERLIFADNQDDLNVTLTTDKKTYAGRDKVTMQLVAQDKKGRPVATDFALAITETELVKYHKNGLSLKAHLLLTSDLRGYVEQPGYYFAESNPSRKQALDYLLLTQGWRRFNWQETIAGTFPTIKYPNETDLSITGKLVTNKNKPVEGGEALLYLQDQHQAFITTETDQQGAFAFNGFDFTGTIDVVVQGTDADGRRDRLRVKMDEKNFVPQTPTFTVPNWTDGLLASTSKDFLLASNHQLASVDQNLNNYTLRGILLSAVEVKGEKDMVQPFQLHDKADVVIKRNELAIAPSGNIIESLQGRVAGLQVYRTGQNQFRARIRGQMNAPLYLLDGMPVSESTLSSISQFDVSRVEILKSAANSAIYGGRASGGVIALFTNRTNDEPAEVKPGTYIIIHQAKGYSKVREFYSPKYDGATPASNEPDLRTTLYWNPRVKTDAQGKATVTFYTADRTTTYQVLAEGISDDGQPGSGATTFGVNSKKGNS</sequence>
<accession>A0A2T2YDF2</accession>
<dbReference type="InterPro" id="IPR002890">
    <property type="entry name" value="MG2"/>
</dbReference>
<dbReference type="RefSeq" id="WP_106928260.1">
    <property type="nucleotide sequence ID" value="NZ_PYFT01000001.1"/>
</dbReference>
<evidence type="ECO:0000259" key="5">
    <source>
        <dbReference type="Pfam" id="PF07715"/>
    </source>
</evidence>
<dbReference type="PANTHER" id="PTHR30069:SF29">
    <property type="entry name" value="HEMOGLOBIN AND HEMOGLOBIN-HAPTOGLOBIN-BINDING PROTEIN 1-RELATED"/>
    <property type="match status" value="1"/>
</dbReference>
<feature type="domain" description="TonB-dependent receptor plug" evidence="5">
    <location>
        <begin position="616"/>
        <end position="707"/>
    </location>
</feature>
<dbReference type="Gene3D" id="2.170.130.10">
    <property type="entry name" value="TonB-dependent receptor, plug domain"/>
    <property type="match status" value="1"/>
</dbReference>
<name>A0A2T2YDF2_9BACT</name>
<keyword evidence="2" id="KW-0813">Transport</keyword>
<dbReference type="Proteomes" id="UP000240357">
    <property type="component" value="Unassembled WGS sequence"/>
</dbReference>
<dbReference type="InterPro" id="IPR037066">
    <property type="entry name" value="Plug_dom_sf"/>
</dbReference>
<dbReference type="EMBL" id="PYFT01000001">
    <property type="protein sequence ID" value="PSR53537.1"/>
    <property type="molecule type" value="Genomic_DNA"/>
</dbReference>
<dbReference type="GO" id="GO:0004866">
    <property type="term" value="F:endopeptidase inhibitor activity"/>
    <property type="evidence" value="ECO:0007669"/>
    <property type="project" value="InterPro"/>
</dbReference>
<protein>
    <recommendedName>
        <fullName evidence="8">TonB-dependent receptor plug domain-containing protein</fullName>
    </recommendedName>
</protein>
<dbReference type="Pfam" id="PF07715">
    <property type="entry name" value="Plug"/>
    <property type="match status" value="1"/>
</dbReference>
<feature type="domain" description="Macroglobulin" evidence="4">
    <location>
        <begin position="49"/>
        <end position="132"/>
    </location>
</feature>
<comment type="subcellular location">
    <subcellularLocation>
        <location evidence="2">Cell outer membrane</location>
        <topology evidence="2">Multi-pass membrane protein</topology>
    </subcellularLocation>
</comment>
<dbReference type="Pfam" id="PF01835">
    <property type="entry name" value="MG2"/>
    <property type="match status" value="1"/>
</dbReference>
<feature type="compositionally biased region" description="Polar residues" evidence="3">
    <location>
        <begin position="805"/>
        <end position="819"/>
    </location>
</feature>
<dbReference type="PANTHER" id="PTHR30069">
    <property type="entry name" value="TONB-DEPENDENT OUTER MEMBRANE RECEPTOR"/>
    <property type="match status" value="1"/>
</dbReference>
<organism evidence="6 7">
    <name type="scientific">Adhaeribacter arboris</name>
    <dbReference type="NCBI Taxonomy" id="2072846"/>
    <lineage>
        <taxon>Bacteria</taxon>
        <taxon>Pseudomonadati</taxon>
        <taxon>Bacteroidota</taxon>
        <taxon>Cytophagia</taxon>
        <taxon>Cytophagales</taxon>
        <taxon>Hymenobacteraceae</taxon>
        <taxon>Adhaeribacter</taxon>
    </lineage>
</organism>
<keyword evidence="1" id="KW-0732">Signal</keyword>
<evidence type="ECO:0000256" key="3">
    <source>
        <dbReference type="SAM" id="MobiDB-lite"/>
    </source>
</evidence>
<comment type="caution">
    <text evidence="6">The sequence shown here is derived from an EMBL/GenBank/DDBJ whole genome shotgun (WGS) entry which is preliminary data.</text>
</comment>
<gene>
    <name evidence="6" type="ORF">AHMF7605_08365</name>
</gene>
<keyword evidence="2" id="KW-0472">Membrane</keyword>
<feature type="region of interest" description="Disordered" evidence="3">
    <location>
        <begin position="796"/>
        <end position="819"/>
    </location>
</feature>
<keyword evidence="7" id="KW-1185">Reference proteome</keyword>
<dbReference type="InterPro" id="IPR012910">
    <property type="entry name" value="Plug_dom"/>
</dbReference>
<dbReference type="InterPro" id="IPR039426">
    <property type="entry name" value="TonB-dep_rcpt-like"/>
</dbReference>
<dbReference type="GO" id="GO:0009279">
    <property type="term" value="C:cell outer membrane"/>
    <property type="evidence" value="ECO:0007669"/>
    <property type="project" value="UniProtKB-SubCell"/>
</dbReference>